<dbReference type="EMBL" id="QZJZ01000059">
    <property type="protein sequence ID" value="RJP58884.1"/>
    <property type="molecule type" value="Genomic_DNA"/>
</dbReference>
<dbReference type="SUPFAM" id="SSF53271">
    <property type="entry name" value="PRTase-like"/>
    <property type="match status" value="1"/>
</dbReference>
<dbReference type="Gene3D" id="3.40.50.2020">
    <property type="match status" value="1"/>
</dbReference>
<dbReference type="CDD" id="cd06223">
    <property type="entry name" value="PRTases_typeI"/>
    <property type="match status" value="1"/>
</dbReference>
<dbReference type="Proteomes" id="UP000266426">
    <property type="component" value="Unassembled WGS sequence"/>
</dbReference>
<dbReference type="InterPro" id="IPR029057">
    <property type="entry name" value="PRTase-like"/>
</dbReference>
<dbReference type="AlphaFoldDB" id="A0A3A4QYL3"/>
<evidence type="ECO:0000313" key="3">
    <source>
        <dbReference type="Proteomes" id="UP000266426"/>
    </source>
</evidence>
<dbReference type="InterPro" id="IPR051910">
    <property type="entry name" value="ComF/GntX_DNA_util-trans"/>
</dbReference>
<comment type="caution">
    <text evidence="2">The sequence shown here is derived from an EMBL/GenBank/DDBJ whole genome shotgun (WGS) entry which is preliminary data.</text>
</comment>
<name>A0A3A4QYL3_9BACT</name>
<organism evidence="2 3">
    <name type="scientific">Candidatus Auribacter fodinae</name>
    <dbReference type="NCBI Taxonomy" id="2093366"/>
    <lineage>
        <taxon>Bacteria</taxon>
        <taxon>Pseudomonadati</taxon>
        <taxon>Candidatus Auribacterota</taxon>
        <taxon>Candidatus Auribacteria</taxon>
        <taxon>Candidatus Auribacterales</taxon>
        <taxon>Candidatus Auribacteraceae</taxon>
        <taxon>Candidatus Auribacter</taxon>
    </lineage>
</organism>
<proteinExistence type="inferred from homology"/>
<accession>A0A3A4QYL3</accession>
<dbReference type="InterPro" id="IPR000836">
    <property type="entry name" value="PRTase_dom"/>
</dbReference>
<dbReference type="PANTHER" id="PTHR47505">
    <property type="entry name" value="DNA UTILIZATION PROTEIN YHGH"/>
    <property type="match status" value="1"/>
</dbReference>
<evidence type="ECO:0000313" key="2">
    <source>
        <dbReference type="EMBL" id="RJP58884.1"/>
    </source>
</evidence>
<protein>
    <submittedName>
        <fullName evidence="2">ComF family protein</fullName>
    </submittedName>
</protein>
<comment type="similarity">
    <text evidence="1">Belongs to the ComF/GntX family.</text>
</comment>
<sequence>MILSVLRQCKDTLLNFLYPLRCQGCRRYLPASPVEHVCPDCRDILYKSISKVCVVCCKEAPENASVPFTCKTCATRKKPELIFLHAGLYTGLLKDLIKTMKYVPRQFITDTLGEYLCTFIDKQNIDMSLYACILPVPLSRVRMRERGFNQAECIAHYMHRRYTIPVNTSVLKRKNHRHPQASLNRKERLTNVATVFSAKKDPSLEGASVILLDDVRSTGSTLYYCAQTLFSMGVKHVLALTVAFNK</sequence>
<dbReference type="PANTHER" id="PTHR47505:SF1">
    <property type="entry name" value="DNA UTILIZATION PROTEIN YHGH"/>
    <property type="match status" value="1"/>
</dbReference>
<evidence type="ECO:0000256" key="1">
    <source>
        <dbReference type="ARBA" id="ARBA00008007"/>
    </source>
</evidence>
<gene>
    <name evidence="2" type="ORF">C4541_07140</name>
</gene>
<reference evidence="2 3" key="1">
    <citation type="journal article" date="2017" name="ISME J.">
        <title>Energy and carbon metabolisms in a deep terrestrial subsurface fluid microbial community.</title>
        <authorList>
            <person name="Momper L."/>
            <person name="Jungbluth S.P."/>
            <person name="Lee M.D."/>
            <person name="Amend J.P."/>
        </authorList>
    </citation>
    <scope>NUCLEOTIDE SEQUENCE [LARGE SCALE GENOMIC DNA]</scope>
    <source>
        <strain evidence="2">SURF_26</strain>
    </source>
</reference>